<evidence type="ECO:0008006" key="4">
    <source>
        <dbReference type="Google" id="ProtNLM"/>
    </source>
</evidence>
<feature type="transmembrane region" description="Helical" evidence="1">
    <location>
        <begin position="84"/>
        <end position="108"/>
    </location>
</feature>
<evidence type="ECO:0000313" key="2">
    <source>
        <dbReference type="EMBL" id="MDD7913502.1"/>
    </source>
</evidence>
<reference evidence="2" key="1">
    <citation type="submission" date="2023-02" db="EMBL/GenBank/DDBJ databases">
        <title>Polaribacter ponticola sp. nov., isolated from seawater.</title>
        <authorList>
            <person name="Baek J.H."/>
            <person name="Kim J.M."/>
            <person name="Choi D.G."/>
            <person name="Jeon C.O."/>
        </authorList>
    </citation>
    <scope>NUCLEOTIDE SEQUENCE</scope>
    <source>
        <strain evidence="2">MSW5</strain>
    </source>
</reference>
<evidence type="ECO:0000256" key="1">
    <source>
        <dbReference type="SAM" id="Phobius"/>
    </source>
</evidence>
<feature type="transmembrane region" description="Helical" evidence="1">
    <location>
        <begin position="42"/>
        <end position="64"/>
    </location>
</feature>
<dbReference type="RefSeq" id="WP_265726615.1">
    <property type="nucleotide sequence ID" value="NZ_JAOSLC020000002.1"/>
</dbReference>
<keyword evidence="1" id="KW-0472">Membrane</keyword>
<accession>A0ABT5S834</accession>
<keyword evidence="1" id="KW-0812">Transmembrane</keyword>
<dbReference type="Proteomes" id="UP001151478">
    <property type="component" value="Unassembled WGS sequence"/>
</dbReference>
<organism evidence="2 3">
    <name type="scientific">Polaribacter ponticola</name>
    <dbReference type="NCBI Taxonomy" id="2978475"/>
    <lineage>
        <taxon>Bacteria</taxon>
        <taxon>Pseudomonadati</taxon>
        <taxon>Bacteroidota</taxon>
        <taxon>Flavobacteriia</taxon>
        <taxon>Flavobacteriales</taxon>
        <taxon>Flavobacteriaceae</taxon>
    </lineage>
</organism>
<keyword evidence="3" id="KW-1185">Reference proteome</keyword>
<proteinExistence type="predicted"/>
<feature type="transmembrane region" description="Helical" evidence="1">
    <location>
        <begin position="12"/>
        <end position="30"/>
    </location>
</feature>
<name>A0ABT5S834_9FLAO</name>
<sequence length="111" mass="11797">MNFIMEGGPVFMVPLLVLLIIIIILFIKGLKSNTSKTVKLINSLSLFSFVFGVLGFIIGLLGALESIAVASEVSSNVLAAGLKTGLLSPALGMVIFLLGKLFSIILTWTKK</sequence>
<evidence type="ECO:0000313" key="3">
    <source>
        <dbReference type="Proteomes" id="UP001151478"/>
    </source>
</evidence>
<gene>
    <name evidence="2" type="ORF">N5A56_003300</name>
</gene>
<comment type="caution">
    <text evidence="2">The sequence shown here is derived from an EMBL/GenBank/DDBJ whole genome shotgun (WGS) entry which is preliminary data.</text>
</comment>
<protein>
    <recommendedName>
        <fullName evidence="4">MotA/TolQ/ExbB proton channel domain-containing protein</fullName>
    </recommendedName>
</protein>
<keyword evidence="1" id="KW-1133">Transmembrane helix</keyword>
<dbReference type="EMBL" id="JAOSLC020000002">
    <property type="protein sequence ID" value="MDD7913502.1"/>
    <property type="molecule type" value="Genomic_DNA"/>
</dbReference>